<dbReference type="InterPro" id="IPR014721">
    <property type="entry name" value="Ribsml_uS5_D2-typ_fold_subgr"/>
</dbReference>
<organism evidence="3 4">
    <name type="scientific">Lactobacillus panisapium</name>
    <dbReference type="NCBI Taxonomy" id="2012495"/>
    <lineage>
        <taxon>Bacteria</taxon>
        <taxon>Bacillati</taxon>
        <taxon>Bacillota</taxon>
        <taxon>Bacilli</taxon>
        <taxon>Lactobacillales</taxon>
        <taxon>Lactobacillaceae</taxon>
        <taxon>Lactobacillus</taxon>
    </lineage>
</organism>
<evidence type="ECO:0000313" key="3">
    <source>
        <dbReference type="EMBL" id="QYN52742.1"/>
    </source>
</evidence>
<dbReference type="SUPFAM" id="SSF54211">
    <property type="entry name" value="Ribosomal protein S5 domain 2-like"/>
    <property type="match status" value="1"/>
</dbReference>
<keyword evidence="1" id="KW-0645">Protease</keyword>
<accession>A0ABX8WAC5</accession>
<evidence type="ECO:0000256" key="1">
    <source>
        <dbReference type="PROSITE-ProRule" id="PRU01122"/>
    </source>
</evidence>
<dbReference type="PROSITE" id="PS51786">
    <property type="entry name" value="LON_PROTEOLYTIC"/>
    <property type="match status" value="1"/>
</dbReference>
<evidence type="ECO:0000313" key="4">
    <source>
        <dbReference type="Proteomes" id="UP000826550"/>
    </source>
</evidence>
<gene>
    <name evidence="3" type="ORF">GYM71_04665</name>
</gene>
<comment type="similarity">
    <text evidence="1">Belongs to the peptidase S16 family.</text>
</comment>
<protein>
    <recommendedName>
        <fullName evidence="1">endopeptidase La</fullName>
        <ecNumber evidence="1">3.4.21.53</ecNumber>
    </recommendedName>
</protein>
<proteinExistence type="inferred from homology"/>
<dbReference type="EC" id="3.4.21.53" evidence="1"/>
<dbReference type="EMBL" id="CP048268">
    <property type="protein sequence ID" value="QYN52742.1"/>
    <property type="molecule type" value="Genomic_DNA"/>
</dbReference>
<keyword evidence="1" id="KW-0720">Serine protease</keyword>
<dbReference type="PANTHER" id="PTHR10046">
    <property type="entry name" value="ATP DEPENDENT LON PROTEASE FAMILY MEMBER"/>
    <property type="match status" value="1"/>
</dbReference>
<dbReference type="InterPro" id="IPR020568">
    <property type="entry name" value="Ribosomal_Su5_D2-typ_SF"/>
</dbReference>
<dbReference type="RefSeq" id="WP_103751557.1">
    <property type="nucleotide sequence ID" value="NZ_CP048268.1"/>
</dbReference>
<dbReference type="SUPFAM" id="SSF50156">
    <property type="entry name" value="PDZ domain-like"/>
    <property type="match status" value="1"/>
</dbReference>
<feature type="domain" description="Lon proteolytic" evidence="2">
    <location>
        <begin position="239"/>
        <end position="348"/>
    </location>
</feature>
<dbReference type="Pfam" id="PF13180">
    <property type="entry name" value="PDZ_2"/>
    <property type="match status" value="1"/>
</dbReference>
<dbReference type="InterPro" id="IPR027065">
    <property type="entry name" value="Lon_Prtase"/>
</dbReference>
<keyword evidence="1" id="KW-0378">Hydrolase</keyword>
<feature type="active site" evidence="1">
    <location>
        <position position="243"/>
    </location>
</feature>
<keyword evidence="4" id="KW-1185">Reference proteome</keyword>
<feature type="active site" evidence="1">
    <location>
        <position position="288"/>
    </location>
</feature>
<evidence type="ECO:0000259" key="2">
    <source>
        <dbReference type="PROSITE" id="PS51786"/>
    </source>
</evidence>
<dbReference type="NCBIfam" id="NF041438">
    <property type="entry name" value="SepM_fam_S16"/>
    <property type="match status" value="1"/>
</dbReference>
<dbReference type="Pfam" id="PF05362">
    <property type="entry name" value="Lon_C"/>
    <property type="match status" value="1"/>
</dbReference>
<dbReference type="InterPro" id="IPR001478">
    <property type="entry name" value="PDZ"/>
</dbReference>
<dbReference type="InterPro" id="IPR036034">
    <property type="entry name" value="PDZ_sf"/>
</dbReference>
<comment type="catalytic activity">
    <reaction evidence="1">
        <text>Hydrolysis of proteins in presence of ATP.</text>
        <dbReference type="EC" id="3.4.21.53"/>
    </reaction>
</comment>
<reference evidence="3 4" key="1">
    <citation type="submission" date="2020-01" db="EMBL/GenBank/DDBJ databases">
        <title>Vast differences in strain-level diversity in the gut microbiota of two closely related honey bee species.</title>
        <authorList>
            <person name="Ellegaard K.M."/>
            <person name="Suenami S."/>
            <person name="Miyazaki R."/>
            <person name="Engel P."/>
        </authorList>
    </citation>
    <scope>NUCLEOTIDE SEQUENCE [LARGE SCALE GENOMIC DNA]</scope>
    <source>
        <strain evidence="3 4">ESL0416</strain>
    </source>
</reference>
<dbReference type="Gene3D" id="3.30.230.10">
    <property type="match status" value="1"/>
</dbReference>
<dbReference type="Proteomes" id="UP000826550">
    <property type="component" value="Chromosome"/>
</dbReference>
<sequence>MSDHPKPQGKKTNKKRNWLLAILAVLLVAIGLSWPTDYYIEMPGEAVPINLFMKSKNKKPNNFYLVTVSETTRPASVLRYLLSYTQKFYTRVPKEQLLGDATSSQYQELQNWYMETSQQNAIYYAAKKAGLKPKLNYEGVYVMQVQKNSSFKSKLQIGDTVLGANGKRFHSTEEMIAYFQKMQIGSNVVINVLRNGRERKFTGKIVKVAGTNKPGIGIQLIEHVKITTKPKLSINAGAIGGPSAGLMFTLASYETFTQQNLAKGHKIAGTGTISVKGQVGAIGGVDKKVVAADKAGAEVFFAPTDTTVLKKSESNYAVACKTAKEIKTKMKIVPVGTFEDALNYLNKHYR</sequence>
<name>A0ABX8WAC5_9LACO</name>
<dbReference type="InterPro" id="IPR008269">
    <property type="entry name" value="Lon_proteolytic"/>
</dbReference>